<dbReference type="RefSeq" id="WP_194448448.1">
    <property type="nucleotide sequence ID" value="NZ_CP063849.1"/>
</dbReference>
<accession>A0A7S7NNF6</accession>
<evidence type="ECO:0000313" key="2">
    <source>
        <dbReference type="Proteomes" id="UP000593892"/>
    </source>
</evidence>
<dbReference type="EMBL" id="CP063849">
    <property type="protein sequence ID" value="QOY86779.1"/>
    <property type="molecule type" value="Genomic_DNA"/>
</dbReference>
<sequence length="332" mass="36999">MSEDASRRITYWHQQIKVWQDLDSLEDAFADGRLTFRQMSHPEKKYNYAKENPTKDPAREKMLGIINNDSHQKPITNTAVRNEDNVWVLGGGRRTQVRLDAGGAGIVRRMDPTNFLRTAEAPQSSKFRLGLHALSASLLNPAKYVLKKYVESVLIVLMPLPFPEDVRLFYQLRDLSKGGGCPSFQNAVVVMASEFTRPQLASSLDMGTQYVVVTSARTGKDSVKYVRGTKNNTVEGQSPTECRNHARDNYRAILGDDAANEITIAYRRCGNRSQFPVFAVSDPASTDYAEVAITLPQQPVQRKYGTTPSPGNPNYAATGFIISGTDFSKRRG</sequence>
<proteinExistence type="predicted"/>
<evidence type="ECO:0000313" key="1">
    <source>
        <dbReference type="EMBL" id="QOY86779.1"/>
    </source>
</evidence>
<keyword evidence="2" id="KW-1185">Reference proteome</keyword>
<dbReference type="KEGG" id="pfer:IRI77_28950"/>
<protein>
    <submittedName>
        <fullName evidence="1">Uncharacterized protein</fullName>
    </submittedName>
</protein>
<dbReference type="Proteomes" id="UP000593892">
    <property type="component" value="Chromosome"/>
</dbReference>
<gene>
    <name evidence="1" type="ORF">IRI77_28950</name>
</gene>
<name>A0A7S7NNF6_PALFE</name>
<dbReference type="AlphaFoldDB" id="A0A7S7NNF6"/>
<organism evidence="1 2">
    <name type="scientific">Paludibaculum fermentans</name>
    <dbReference type="NCBI Taxonomy" id="1473598"/>
    <lineage>
        <taxon>Bacteria</taxon>
        <taxon>Pseudomonadati</taxon>
        <taxon>Acidobacteriota</taxon>
        <taxon>Terriglobia</taxon>
        <taxon>Bryobacterales</taxon>
        <taxon>Bryobacteraceae</taxon>
        <taxon>Paludibaculum</taxon>
    </lineage>
</organism>
<reference evidence="1 2" key="1">
    <citation type="submission" date="2020-10" db="EMBL/GenBank/DDBJ databases">
        <title>Complete genome sequence of Paludibaculum fermentans P105T, a facultatively anaerobic acidobacterium capable of dissimilatory Fe(III) reduction.</title>
        <authorList>
            <person name="Dedysh S.N."/>
            <person name="Beletsky A.V."/>
            <person name="Kulichevskaya I.S."/>
            <person name="Mardanov A.V."/>
            <person name="Ravin N.V."/>
        </authorList>
    </citation>
    <scope>NUCLEOTIDE SEQUENCE [LARGE SCALE GENOMIC DNA]</scope>
    <source>
        <strain evidence="1 2">P105</strain>
    </source>
</reference>